<dbReference type="Proteomes" id="UP000018542">
    <property type="component" value="Chromosome"/>
</dbReference>
<proteinExistence type="predicted"/>
<gene>
    <name evidence="2" type="ORF">W911_04475</name>
</gene>
<dbReference type="Pfam" id="PF13579">
    <property type="entry name" value="Glyco_trans_4_4"/>
    <property type="match status" value="1"/>
</dbReference>
<keyword evidence="3" id="KW-1185">Reference proteome</keyword>
<sequence>MNFIEALQNAGCQVDVVGYEREDRSAPVPLPAGFSSPRRLVIESAQSPTRSALWMARAIVNARPFSVQKYVTKEMADLVRRKLRSNRWDLVIIDHVQAAWMVAAIPDDLPVAYVAHNIEHRLYGDYDKRVAKGLRGRAKSLAYRREARLLRHLERRTAERARAVWTLTDDDAAALRSLGGGTPVWSFSVPGQCFAHVDRFPPPSTDIGLLGSWTWDINRVGLDWFLAEVVPKLPADLTVVVGGKSRYAPGTQIGRVHFTGFVPDAGAFLRKCRVAVIPTTIGSGVQIKTIETLSLGVATVATPVAMRGLHDVPSSVRIESDAAGMSAAIQDLLQAPRGDGAEGRRWWEDRQARFQAQVKDALDDLLSAARQPPHRNR</sequence>
<dbReference type="EMBL" id="CP006912">
    <property type="protein sequence ID" value="AHB49941.1"/>
    <property type="molecule type" value="Genomic_DNA"/>
</dbReference>
<dbReference type="AlphaFoldDB" id="V5SGF1"/>
<evidence type="ECO:0000313" key="2">
    <source>
        <dbReference type="EMBL" id="AHB49941.1"/>
    </source>
</evidence>
<dbReference type="GO" id="GO:0016757">
    <property type="term" value="F:glycosyltransferase activity"/>
    <property type="evidence" value="ECO:0007669"/>
    <property type="project" value="UniProtKB-ARBA"/>
</dbReference>
<reference evidence="2 3" key="1">
    <citation type="journal article" date="2014" name="Genome Announc.">
        <title>Complete Genome Sequence of Hyphomicrobium nitrativorans Strain NL23, a Denitrifying Bacterium Isolated from Biofilm of a Methanol-Fed Denitrification System Treating Seawater at the Montreal Biodome.</title>
        <authorList>
            <person name="Martineau C."/>
            <person name="Villeneuve C."/>
            <person name="Mauffrey F."/>
            <person name="Villemur R."/>
        </authorList>
    </citation>
    <scope>NUCLEOTIDE SEQUENCE [LARGE SCALE GENOMIC DNA]</scope>
    <source>
        <strain evidence="2">NL23</strain>
    </source>
</reference>
<organism evidence="2 3">
    <name type="scientific">Hyphomicrobium nitrativorans NL23</name>
    <dbReference type="NCBI Taxonomy" id="1029756"/>
    <lineage>
        <taxon>Bacteria</taxon>
        <taxon>Pseudomonadati</taxon>
        <taxon>Pseudomonadota</taxon>
        <taxon>Alphaproteobacteria</taxon>
        <taxon>Hyphomicrobiales</taxon>
        <taxon>Hyphomicrobiaceae</taxon>
        <taxon>Hyphomicrobium</taxon>
    </lineage>
</organism>
<dbReference type="Pfam" id="PF13692">
    <property type="entry name" value="Glyco_trans_1_4"/>
    <property type="match status" value="1"/>
</dbReference>
<dbReference type="Gene3D" id="3.40.50.2000">
    <property type="entry name" value="Glycogen Phosphorylase B"/>
    <property type="match status" value="2"/>
</dbReference>
<feature type="domain" description="Glycosyltransferase subfamily 4-like N-terminal" evidence="1">
    <location>
        <begin position="2"/>
        <end position="180"/>
    </location>
</feature>
<dbReference type="InterPro" id="IPR028098">
    <property type="entry name" value="Glyco_trans_4-like_N"/>
</dbReference>
<dbReference type="PATRIC" id="fig|1029756.8.peg.935"/>
<dbReference type="HOGENOM" id="CLU_028014_4_1_5"/>
<evidence type="ECO:0000259" key="1">
    <source>
        <dbReference type="Pfam" id="PF13579"/>
    </source>
</evidence>
<dbReference type="STRING" id="1029756.W911_04475"/>
<dbReference type="KEGG" id="hni:W911_04475"/>
<accession>V5SGF1</accession>
<evidence type="ECO:0000313" key="3">
    <source>
        <dbReference type="Proteomes" id="UP000018542"/>
    </source>
</evidence>
<dbReference type="SUPFAM" id="SSF53756">
    <property type="entry name" value="UDP-Glycosyltransferase/glycogen phosphorylase"/>
    <property type="match status" value="1"/>
</dbReference>
<protein>
    <recommendedName>
        <fullName evidence="1">Glycosyltransferase subfamily 4-like N-terminal domain-containing protein</fullName>
    </recommendedName>
</protein>
<name>V5SGF1_9HYPH</name>